<feature type="domain" description="CobW/HypB/UreG nucleotide-binding" evidence="6">
    <location>
        <begin position="5"/>
        <end position="187"/>
    </location>
</feature>
<evidence type="ECO:0000313" key="8">
    <source>
        <dbReference type="EMBL" id="SIQ51573.1"/>
    </source>
</evidence>
<protein>
    <submittedName>
        <fullName evidence="8">GTPase, G3E family</fullName>
    </submittedName>
</protein>
<keyword evidence="1" id="KW-0547">Nucleotide-binding</keyword>
<name>A0ABY1JP00_9BACL</name>
<comment type="catalytic activity">
    <reaction evidence="5">
        <text>GTP + H2O = GDP + phosphate + H(+)</text>
        <dbReference type="Rhea" id="RHEA:19669"/>
        <dbReference type="ChEBI" id="CHEBI:15377"/>
        <dbReference type="ChEBI" id="CHEBI:15378"/>
        <dbReference type="ChEBI" id="CHEBI:37565"/>
        <dbReference type="ChEBI" id="CHEBI:43474"/>
        <dbReference type="ChEBI" id="CHEBI:58189"/>
    </reaction>
    <physiologicalReaction direction="left-to-right" evidence="5">
        <dbReference type="Rhea" id="RHEA:19670"/>
    </physiologicalReaction>
</comment>
<dbReference type="InterPro" id="IPR051316">
    <property type="entry name" value="Zinc-reg_GTPase_activator"/>
</dbReference>
<dbReference type="Gene3D" id="3.30.1220.10">
    <property type="entry name" value="CobW-like, C-terminal domain"/>
    <property type="match status" value="1"/>
</dbReference>
<dbReference type="SUPFAM" id="SSF90002">
    <property type="entry name" value="Hypothetical protein YjiA, C-terminal domain"/>
    <property type="match status" value="1"/>
</dbReference>
<organism evidence="8 9">
    <name type="scientific">Paenibacillus macquariensis</name>
    <dbReference type="NCBI Taxonomy" id="948756"/>
    <lineage>
        <taxon>Bacteria</taxon>
        <taxon>Bacillati</taxon>
        <taxon>Bacillota</taxon>
        <taxon>Bacilli</taxon>
        <taxon>Bacillales</taxon>
        <taxon>Paenibacillaceae</taxon>
        <taxon>Paenibacillus</taxon>
    </lineage>
</organism>
<dbReference type="Gene3D" id="3.40.50.300">
    <property type="entry name" value="P-loop containing nucleotide triphosphate hydrolases"/>
    <property type="match status" value="1"/>
</dbReference>
<dbReference type="Proteomes" id="UP000186666">
    <property type="component" value="Unassembled WGS sequence"/>
</dbReference>
<comment type="similarity">
    <text evidence="4">Belongs to the SIMIBI class G3E GTPase family. ZNG1 subfamily.</text>
</comment>
<keyword evidence="2" id="KW-0378">Hydrolase</keyword>
<dbReference type="RefSeq" id="WP_068581256.1">
    <property type="nucleotide sequence ID" value="NZ_FTNK01000002.1"/>
</dbReference>
<gene>
    <name evidence="8" type="ORF">SAMN05421578_102357</name>
</gene>
<reference evidence="8 9" key="1">
    <citation type="submission" date="2017-01" db="EMBL/GenBank/DDBJ databases">
        <authorList>
            <person name="Varghese N."/>
            <person name="Submissions S."/>
        </authorList>
    </citation>
    <scope>NUCLEOTIDE SEQUENCE [LARGE SCALE GENOMIC DNA]</scope>
    <source>
        <strain evidence="8 9">ATCC 23464</strain>
    </source>
</reference>
<evidence type="ECO:0000259" key="7">
    <source>
        <dbReference type="Pfam" id="PF07683"/>
    </source>
</evidence>
<dbReference type="InterPro" id="IPR027417">
    <property type="entry name" value="P-loop_NTPase"/>
</dbReference>
<dbReference type="SUPFAM" id="SSF52540">
    <property type="entry name" value="P-loop containing nucleoside triphosphate hydrolases"/>
    <property type="match status" value="1"/>
</dbReference>
<dbReference type="Pfam" id="PF07683">
    <property type="entry name" value="CobW_C"/>
    <property type="match status" value="1"/>
</dbReference>
<dbReference type="InterPro" id="IPR011629">
    <property type="entry name" value="CobW-like_C"/>
</dbReference>
<evidence type="ECO:0000259" key="6">
    <source>
        <dbReference type="Pfam" id="PF02492"/>
    </source>
</evidence>
<keyword evidence="3" id="KW-0143">Chaperone</keyword>
<comment type="caution">
    <text evidence="8">The sequence shown here is derived from an EMBL/GenBank/DDBJ whole genome shotgun (WGS) entry which is preliminary data.</text>
</comment>
<dbReference type="EMBL" id="FTNK01000002">
    <property type="protein sequence ID" value="SIQ51573.1"/>
    <property type="molecule type" value="Genomic_DNA"/>
</dbReference>
<dbReference type="PANTHER" id="PTHR13748:SF62">
    <property type="entry name" value="COBW DOMAIN-CONTAINING PROTEIN"/>
    <property type="match status" value="1"/>
</dbReference>
<accession>A0ABY1JP00</accession>
<dbReference type="CDD" id="cd03112">
    <property type="entry name" value="CobW-like"/>
    <property type="match status" value="1"/>
</dbReference>
<evidence type="ECO:0000256" key="3">
    <source>
        <dbReference type="ARBA" id="ARBA00023186"/>
    </source>
</evidence>
<evidence type="ECO:0000313" key="9">
    <source>
        <dbReference type="Proteomes" id="UP000186666"/>
    </source>
</evidence>
<dbReference type="PANTHER" id="PTHR13748">
    <property type="entry name" value="COBW-RELATED"/>
    <property type="match status" value="1"/>
</dbReference>
<evidence type="ECO:0000256" key="5">
    <source>
        <dbReference type="ARBA" id="ARBA00049117"/>
    </source>
</evidence>
<proteinExistence type="inferred from homology"/>
<sequence>MRRIPVIIISGFLGSGKTTLLLRLLQEIQSRQLQPGILMNELGKKDVDGFIVDELGGASLEKLLDGCVCCSKKSELILSLKLLLDRKPDVILIELTGVANPEEIADAITEPGLIRQVALKQIVTVLDAENALDYNSIFSSDKQLVQTLRRQLEVADHIIVNKTDLVQAPHLQKIQKVILKQNERALITFASHSLMDLTPILLGITRNSDITPIAIQRFRSFKTEPLNQVQSTPKLKENQDHKEYRSFTRVQTLTLTIQSPTSVTQEDVEHFLQRWKKQLLRAKGYLHLSNSNKTFLMQHAGKRTYWETSTYSGAAYFVIIGIELDIDRVLTEWSALQKEKTTA</sequence>
<evidence type="ECO:0000256" key="4">
    <source>
        <dbReference type="ARBA" id="ARBA00034320"/>
    </source>
</evidence>
<dbReference type="InterPro" id="IPR003495">
    <property type="entry name" value="CobW/HypB/UreG_nucleotide-bd"/>
</dbReference>
<keyword evidence="9" id="KW-1185">Reference proteome</keyword>
<evidence type="ECO:0000256" key="2">
    <source>
        <dbReference type="ARBA" id="ARBA00022801"/>
    </source>
</evidence>
<dbReference type="Pfam" id="PF02492">
    <property type="entry name" value="cobW"/>
    <property type="match status" value="1"/>
</dbReference>
<evidence type="ECO:0000256" key="1">
    <source>
        <dbReference type="ARBA" id="ARBA00022741"/>
    </source>
</evidence>
<dbReference type="InterPro" id="IPR036627">
    <property type="entry name" value="CobW-likC_sf"/>
</dbReference>
<feature type="domain" description="CobW C-terminal" evidence="7">
    <location>
        <begin position="255"/>
        <end position="335"/>
    </location>
</feature>